<dbReference type="Gene3D" id="2.40.350.10">
    <property type="entry name" value="SO1590-like"/>
    <property type="match status" value="1"/>
</dbReference>
<dbReference type="EMBL" id="QGKS01000164">
    <property type="protein sequence ID" value="PWR15911.1"/>
    <property type="molecule type" value="Genomic_DNA"/>
</dbReference>
<dbReference type="Pfam" id="PF11528">
    <property type="entry name" value="DUF3224"/>
    <property type="match status" value="1"/>
</dbReference>
<comment type="caution">
    <text evidence="2">The sequence shown here is derived from an EMBL/GenBank/DDBJ whole genome shotgun (WGS) entry which is preliminary data.</text>
</comment>
<sequence>MISVVEVESSSRSVRAAMWPSMVVGDEGTNGGLWCSPVAKTSSPTSSALRAMATMALIRSCSDGSRPVVGSTVTSPTVKTPNCMTSSSRAAGPPWPGSSRTTYLPKQLFRGGPARGWPTSRRGPGRKRRPYLMGDVSLGAEDQGMTGRAEGSFTLGSWDQEAYDEADGAVLGEARITKTFTGDLTGASTTRILMCRAQVETSAVRYQARGGWGPGYGGCGPPPGWGGPPYGWPGCGGDQPCCGCGCCQPGPGSAGGPPCCDWPGYGWPGYGWPRYGCCQPCAGWGGTGGRRRRRCRITTSTIAPTISASIRDWHISRPINRPHS</sequence>
<name>A0A317DMM8_9ACTN</name>
<dbReference type="InterPro" id="IPR023159">
    <property type="entry name" value="SO1590-like_sf"/>
</dbReference>
<dbReference type="InterPro" id="IPR021607">
    <property type="entry name" value="DUF3224"/>
</dbReference>
<dbReference type="AlphaFoldDB" id="A0A317DMM8"/>
<evidence type="ECO:0000256" key="1">
    <source>
        <dbReference type="SAM" id="MobiDB-lite"/>
    </source>
</evidence>
<evidence type="ECO:0000313" key="2">
    <source>
        <dbReference type="EMBL" id="PWR15911.1"/>
    </source>
</evidence>
<reference evidence="2 3" key="1">
    <citation type="submission" date="2018-05" db="EMBL/GenBank/DDBJ databases">
        <title>Micromonosporas from Atacama Desert.</title>
        <authorList>
            <person name="Carro L."/>
            <person name="Golinska P."/>
            <person name="Klenk H.-P."/>
            <person name="Goodfellow M."/>
        </authorList>
    </citation>
    <scope>NUCLEOTIDE SEQUENCE [LARGE SCALE GENOMIC DNA]</scope>
    <source>
        <strain evidence="2 3">4G51</strain>
    </source>
</reference>
<dbReference type="SUPFAM" id="SSF159238">
    <property type="entry name" value="SO1590-like"/>
    <property type="match status" value="1"/>
</dbReference>
<proteinExistence type="predicted"/>
<feature type="region of interest" description="Disordered" evidence="1">
    <location>
        <begin position="64"/>
        <end position="132"/>
    </location>
</feature>
<gene>
    <name evidence="2" type="ORF">DKT69_08375</name>
</gene>
<evidence type="ECO:0000313" key="3">
    <source>
        <dbReference type="Proteomes" id="UP000246050"/>
    </source>
</evidence>
<organism evidence="2 3">
    <name type="scientific">Micromonospora sicca</name>
    <dbReference type="NCBI Taxonomy" id="2202420"/>
    <lineage>
        <taxon>Bacteria</taxon>
        <taxon>Bacillati</taxon>
        <taxon>Actinomycetota</taxon>
        <taxon>Actinomycetes</taxon>
        <taxon>Micromonosporales</taxon>
        <taxon>Micromonosporaceae</taxon>
        <taxon>Micromonospora</taxon>
    </lineage>
</organism>
<protein>
    <submittedName>
        <fullName evidence="2">Uncharacterized protein</fullName>
    </submittedName>
</protein>
<dbReference type="Proteomes" id="UP000246050">
    <property type="component" value="Unassembled WGS sequence"/>
</dbReference>
<accession>A0A317DMM8</accession>
<feature type="compositionally biased region" description="Low complexity" evidence="1">
    <location>
        <begin position="65"/>
        <end position="81"/>
    </location>
</feature>